<dbReference type="EMBL" id="VNJI01000011">
    <property type="protein sequence ID" value="TVY09987.1"/>
    <property type="molecule type" value="Genomic_DNA"/>
</dbReference>
<sequence>MIALMAMPQARYLILEQAQILALAIESSCMVVTKMRVRSEDGKPVFATHVISVTQYESIDNDSIKFRLEDGNQIVCYSAEEYAHFDEYFTGKGISFTVEKLTNNIVVPYPDYKYSSRSEIIDHLQNGIVPEGLQLHLERKQNIENISLLSVATEVDLESTKREVDAKNKISVGEITSTNFSQLSQDEQDTVKLVLFKEYSPAPLDQAKALSAVEFALVSLAKILNKSIDRTKLTQSELDFFDALVGTFNLNDMPIDDTTDWRYQYLHKQFESTQANRQEYFNKKLNVIGKV</sequence>
<gene>
    <name evidence="1" type="ORF">FPZ49_11490</name>
</gene>
<comment type="caution">
    <text evidence="1">The sequence shown here is derived from an EMBL/GenBank/DDBJ whole genome shotgun (WGS) entry which is preliminary data.</text>
</comment>
<protein>
    <submittedName>
        <fullName evidence="1">Uncharacterized protein</fullName>
    </submittedName>
</protein>
<name>A0A559KCX4_9BACL</name>
<dbReference type="Proteomes" id="UP000317036">
    <property type="component" value="Unassembled WGS sequence"/>
</dbReference>
<proteinExistence type="predicted"/>
<evidence type="ECO:0000313" key="1">
    <source>
        <dbReference type="EMBL" id="TVY09987.1"/>
    </source>
</evidence>
<reference evidence="1 2" key="1">
    <citation type="submission" date="2019-07" db="EMBL/GenBank/DDBJ databases">
        <authorList>
            <person name="Kim J."/>
        </authorList>
    </citation>
    <scope>NUCLEOTIDE SEQUENCE [LARGE SCALE GENOMIC DNA]</scope>
    <source>
        <strain evidence="1 2">JC52</strain>
    </source>
</reference>
<accession>A0A559KCX4</accession>
<dbReference type="AlphaFoldDB" id="A0A559KCX4"/>
<keyword evidence="2" id="KW-1185">Reference proteome</keyword>
<evidence type="ECO:0000313" key="2">
    <source>
        <dbReference type="Proteomes" id="UP000317036"/>
    </source>
</evidence>
<organism evidence="1 2">
    <name type="scientific">Paenibacillus cremeus</name>
    <dbReference type="NCBI Taxonomy" id="2163881"/>
    <lineage>
        <taxon>Bacteria</taxon>
        <taxon>Bacillati</taxon>
        <taxon>Bacillota</taxon>
        <taxon>Bacilli</taxon>
        <taxon>Bacillales</taxon>
        <taxon>Paenibacillaceae</taxon>
        <taxon>Paenibacillus</taxon>
    </lineage>
</organism>